<keyword evidence="4 8" id="KW-0812">Transmembrane</keyword>
<feature type="coiled-coil region" evidence="7">
    <location>
        <begin position="289"/>
        <end position="316"/>
    </location>
</feature>
<name>A0A6V7UVQ9_MELEN</name>
<keyword evidence="6 8" id="KW-0472">Membrane</keyword>
<dbReference type="PROSITE" id="PS00217">
    <property type="entry name" value="SUGAR_TRANSPORT_2"/>
    <property type="match status" value="1"/>
</dbReference>
<dbReference type="AlphaFoldDB" id="A0A6V7UVQ9"/>
<dbReference type="InterPro" id="IPR050814">
    <property type="entry name" value="Myo-inositol_Transporter"/>
</dbReference>
<evidence type="ECO:0000256" key="8">
    <source>
        <dbReference type="SAM" id="Phobius"/>
    </source>
</evidence>
<feature type="transmembrane region" description="Helical" evidence="8">
    <location>
        <begin position="393"/>
        <end position="412"/>
    </location>
</feature>
<feature type="transmembrane region" description="Helical" evidence="8">
    <location>
        <begin position="246"/>
        <end position="269"/>
    </location>
</feature>
<dbReference type="SUPFAM" id="SSF103473">
    <property type="entry name" value="MFS general substrate transporter"/>
    <property type="match status" value="1"/>
</dbReference>
<feature type="transmembrane region" description="Helical" evidence="8">
    <location>
        <begin position="157"/>
        <end position="174"/>
    </location>
</feature>
<keyword evidence="3" id="KW-0813">Transport</keyword>
<reference evidence="10 11" key="1">
    <citation type="submission" date="2020-08" db="EMBL/GenBank/DDBJ databases">
        <authorList>
            <person name="Koutsovoulos G."/>
            <person name="Danchin GJ E."/>
        </authorList>
    </citation>
    <scope>NUCLEOTIDE SEQUENCE [LARGE SCALE GENOMIC DNA]</scope>
</reference>
<dbReference type="EMBL" id="CAJEWN010000119">
    <property type="protein sequence ID" value="CAD2166626.1"/>
    <property type="molecule type" value="Genomic_DNA"/>
</dbReference>
<dbReference type="InterPro" id="IPR005829">
    <property type="entry name" value="Sugar_transporter_CS"/>
</dbReference>
<evidence type="ECO:0000256" key="3">
    <source>
        <dbReference type="ARBA" id="ARBA00022448"/>
    </source>
</evidence>
<dbReference type="PANTHER" id="PTHR48020:SF12">
    <property type="entry name" value="PROTON MYO-INOSITOL COTRANSPORTER"/>
    <property type="match status" value="1"/>
</dbReference>
<keyword evidence="7" id="KW-0175">Coiled coil</keyword>
<evidence type="ECO:0000259" key="9">
    <source>
        <dbReference type="PROSITE" id="PS50850"/>
    </source>
</evidence>
<evidence type="ECO:0000256" key="2">
    <source>
        <dbReference type="ARBA" id="ARBA00010992"/>
    </source>
</evidence>
<evidence type="ECO:0000256" key="4">
    <source>
        <dbReference type="ARBA" id="ARBA00022692"/>
    </source>
</evidence>
<dbReference type="Gene3D" id="1.20.1250.20">
    <property type="entry name" value="MFS general substrate transporter like domains"/>
    <property type="match status" value="1"/>
</dbReference>
<comment type="subcellular location">
    <subcellularLocation>
        <location evidence="1">Membrane</location>
        <topology evidence="1">Multi-pass membrane protein</topology>
    </subcellularLocation>
</comment>
<evidence type="ECO:0000256" key="5">
    <source>
        <dbReference type="ARBA" id="ARBA00022989"/>
    </source>
</evidence>
<feature type="transmembrane region" description="Helical" evidence="8">
    <location>
        <begin position="186"/>
        <end position="203"/>
    </location>
</feature>
<protein>
    <recommendedName>
        <fullName evidence="9">Major facilitator superfamily (MFS) profile domain-containing protein</fullName>
    </recommendedName>
</protein>
<gene>
    <name evidence="10" type="ORF">MENT_LOCUS17979</name>
</gene>
<feature type="domain" description="Major facilitator superfamily (MFS) profile" evidence="9">
    <location>
        <begin position="90"/>
        <end position="413"/>
    </location>
</feature>
<evidence type="ECO:0000256" key="6">
    <source>
        <dbReference type="ARBA" id="ARBA00023136"/>
    </source>
</evidence>
<comment type="similarity">
    <text evidence="2">Belongs to the major facilitator superfamily. Sugar transporter (TC 2.A.1.1) family.</text>
</comment>
<evidence type="ECO:0000256" key="1">
    <source>
        <dbReference type="ARBA" id="ARBA00004141"/>
    </source>
</evidence>
<dbReference type="Pfam" id="PF00083">
    <property type="entry name" value="Sugar_tr"/>
    <property type="match status" value="1"/>
</dbReference>
<dbReference type="InterPro" id="IPR020846">
    <property type="entry name" value="MFS_dom"/>
</dbReference>
<dbReference type="InterPro" id="IPR005828">
    <property type="entry name" value="MFS_sugar_transport-like"/>
</dbReference>
<evidence type="ECO:0000313" key="10">
    <source>
        <dbReference type="EMBL" id="CAD2166626.1"/>
    </source>
</evidence>
<dbReference type="InterPro" id="IPR036259">
    <property type="entry name" value="MFS_trans_sf"/>
</dbReference>
<dbReference type="Proteomes" id="UP000580250">
    <property type="component" value="Unassembled WGS sequence"/>
</dbReference>
<keyword evidence="5 8" id="KW-1133">Transmembrane helix</keyword>
<feature type="transmembrane region" description="Helical" evidence="8">
    <location>
        <begin position="124"/>
        <end position="145"/>
    </location>
</feature>
<organism evidence="10 11">
    <name type="scientific">Meloidogyne enterolobii</name>
    <name type="common">Root-knot nematode worm</name>
    <name type="synonym">Meloidogyne mayaguensis</name>
    <dbReference type="NCBI Taxonomy" id="390850"/>
    <lineage>
        <taxon>Eukaryota</taxon>
        <taxon>Metazoa</taxon>
        <taxon>Ecdysozoa</taxon>
        <taxon>Nematoda</taxon>
        <taxon>Chromadorea</taxon>
        <taxon>Rhabditida</taxon>
        <taxon>Tylenchina</taxon>
        <taxon>Tylenchomorpha</taxon>
        <taxon>Tylenchoidea</taxon>
        <taxon>Meloidogynidae</taxon>
        <taxon>Meloidogyninae</taxon>
        <taxon>Meloidogyne</taxon>
    </lineage>
</organism>
<dbReference type="OrthoDB" id="5141738at2759"/>
<evidence type="ECO:0000256" key="7">
    <source>
        <dbReference type="SAM" id="Coils"/>
    </source>
</evidence>
<accession>A0A6V7UVQ9</accession>
<dbReference type="GO" id="GO:0022857">
    <property type="term" value="F:transmembrane transporter activity"/>
    <property type="evidence" value="ECO:0007669"/>
    <property type="project" value="InterPro"/>
</dbReference>
<evidence type="ECO:0000313" key="11">
    <source>
        <dbReference type="Proteomes" id="UP000580250"/>
    </source>
</evidence>
<feature type="transmembrane region" description="Helical" evidence="8">
    <location>
        <begin position="357"/>
        <end position="381"/>
    </location>
</feature>
<sequence length="413" mass="44561">MTATVSPTELDLELEIAGKLAANDVANQNQQKRRVSKQIETDDIEPLTTAVVPPLPPPPLGKRLSTASAGAFSLFSNTAGDGSTSYLRLVNWLCSMSGILFGYSSSSINDSIPFMRRELGLTPAGVGLITSCFLVGAAFGSIFGGRLADRFGRKRTLVLNEILFILGTLGTSLAPNFETVLATRLFHGFSSGGITSVAPVLLAETSTPEQRSQSVTMALLILVFGEFCVFVVGAVLGNVWYENDAIWRWINVLIVVPAVILVILHILIVPESPRWLAQNGKANLAWKTLRRMRRSSAQTRHELREIEAAINNINNNITTITNPQLGENEDSEKLENKPTTKKAGISDILTVSWLRTVLLVGIAVAITQQAYGVAIGMLYGTEVLREAGLDTKMALIANIGIGLVSFLLLGPVF</sequence>
<dbReference type="PROSITE" id="PS50850">
    <property type="entry name" value="MFS"/>
    <property type="match status" value="1"/>
</dbReference>
<dbReference type="PANTHER" id="PTHR48020">
    <property type="entry name" value="PROTON MYO-INOSITOL COTRANSPORTER"/>
    <property type="match status" value="1"/>
</dbReference>
<dbReference type="GO" id="GO:0016020">
    <property type="term" value="C:membrane"/>
    <property type="evidence" value="ECO:0007669"/>
    <property type="project" value="UniProtKB-SubCell"/>
</dbReference>
<comment type="caution">
    <text evidence="10">The sequence shown here is derived from an EMBL/GenBank/DDBJ whole genome shotgun (WGS) entry which is preliminary data.</text>
</comment>
<feature type="transmembrane region" description="Helical" evidence="8">
    <location>
        <begin position="215"/>
        <end position="240"/>
    </location>
</feature>
<proteinExistence type="inferred from homology"/>